<dbReference type="Proteomes" id="UP001595420">
    <property type="component" value="Unassembled WGS sequence"/>
</dbReference>
<reference evidence="4" key="1">
    <citation type="journal article" date="2019" name="Int. J. Syst. Evol. Microbiol.">
        <title>The Global Catalogue of Microorganisms (GCM) 10K type strain sequencing project: providing services to taxonomists for standard genome sequencing and annotation.</title>
        <authorList>
            <consortium name="The Broad Institute Genomics Platform"/>
            <consortium name="The Broad Institute Genome Sequencing Center for Infectious Disease"/>
            <person name="Wu L."/>
            <person name="Ma J."/>
        </authorList>
    </citation>
    <scope>NUCLEOTIDE SEQUENCE [LARGE SCALE GENOMIC DNA]</scope>
    <source>
        <strain evidence="4">CGMCC 1.16855</strain>
    </source>
</reference>
<feature type="chain" id="PRO_5047341740" evidence="2">
    <location>
        <begin position="22"/>
        <end position="121"/>
    </location>
</feature>
<sequence length="121" mass="13243">MMRRGLILGSLVLLAPGAALAQRRRPLETTTLPEPPPPAPPLGGVIRPPIVVGDLAPMPNRDIQAPPDIFARPVGPVLEPTIIEEREQRRGFTFGREHLSGRQDQLFKDLAPGARLRIPLE</sequence>
<evidence type="ECO:0000256" key="2">
    <source>
        <dbReference type="SAM" id="SignalP"/>
    </source>
</evidence>
<dbReference type="EMBL" id="JBHRSB010000002">
    <property type="protein sequence ID" value="MFC2999477.1"/>
    <property type="molecule type" value="Genomic_DNA"/>
</dbReference>
<comment type="caution">
    <text evidence="3">The sequence shown here is derived from an EMBL/GenBank/DDBJ whole genome shotgun (WGS) entry which is preliminary data.</text>
</comment>
<dbReference type="RefSeq" id="WP_216835518.1">
    <property type="nucleotide sequence ID" value="NZ_JAFNJS010000002.1"/>
</dbReference>
<accession>A0ABV7BPE6</accession>
<evidence type="ECO:0000313" key="4">
    <source>
        <dbReference type="Proteomes" id="UP001595420"/>
    </source>
</evidence>
<keyword evidence="4" id="KW-1185">Reference proteome</keyword>
<evidence type="ECO:0000256" key="1">
    <source>
        <dbReference type="SAM" id="MobiDB-lite"/>
    </source>
</evidence>
<feature type="region of interest" description="Disordered" evidence="1">
    <location>
        <begin position="24"/>
        <end position="46"/>
    </location>
</feature>
<evidence type="ECO:0000313" key="3">
    <source>
        <dbReference type="EMBL" id="MFC2999477.1"/>
    </source>
</evidence>
<name>A0ABV7BPE6_9PROT</name>
<organism evidence="3 4">
    <name type="scientific">Falsiroseomonas tokyonensis</name>
    <dbReference type="NCBI Taxonomy" id="430521"/>
    <lineage>
        <taxon>Bacteria</taxon>
        <taxon>Pseudomonadati</taxon>
        <taxon>Pseudomonadota</taxon>
        <taxon>Alphaproteobacteria</taxon>
        <taxon>Acetobacterales</taxon>
        <taxon>Roseomonadaceae</taxon>
        <taxon>Falsiroseomonas</taxon>
    </lineage>
</organism>
<feature type="signal peptide" evidence="2">
    <location>
        <begin position="1"/>
        <end position="21"/>
    </location>
</feature>
<protein>
    <submittedName>
        <fullName evidence="3">Uncharacterized protein</fullName>
    </submittedName>
</protein>
<keyword evidence="2" id="KW-0732">Signal</keyword>
<gene>
    <name evidence="3" type="ORF">ACFOD3_06205</name>
</gene>
<proteinExistence type="predicted"/>